<dbReference type="AlphaFoldDB" id="A0A4S2DHT3"/>
<keyword evidence="7" id="KW-1185">Reference proteome</keyword>
<keyword evidence="1" id="KW-0001">2Fe-2S</keyword>
<dbReference type="GO" id="GO:0016705">
    <property type="term" value="F:oxidoreductase activity, acting on paired donors, with incorporation or reduction of molecular oxygen"/>
    <property type="evidence" value="ECO:0007669"/>
    <property type="project" value="UniProtKB-ARBA"/>
</dbReference>
<evidence type="ECO:0000256" key="4">
    <source>
        <dbReference type="ARBA" id="ARBA00023014"/>
    </source>
</evidence>
<dbReference type="SUPFAM" id="SSF51905">
    <property type="entry name" value="FAD/NAD(P)-binding domain"/>
    <property type="match status" value="1"/>
</dbReference>
<dbReference type="PRINTS" id="PR00420">
    <property type="entry name" value="RNGMNOXGNASE"/>
</dbReference>
<dbReference type="PANTHER" id="PTHR13847">
    <property type="entry name" value="SARCOSINE DEHYDROGENASE-RELATED"/>
    <property type="match status" value="1"/>
</dbReference>
<name>A0A4S2DHT3_9CLOT</name>
<comment type="caution">
    <text evidence="6">The sequence shown here is derived from an EMBL/GenBank/DDBJ whole genome shotgun (WGS) entry which is preliminary data.</text>
</comment>
<evidence type="ECO:0000313" key="6">
    <source>
        <dbReference type="EMBL" id="TGY41365.1"/>
    </source>
</evidence>
<evidence type="ECO:0000256" key="1">
    <source>
        <dbReference type="ARBA" id="ARBA00022714"/>
    </source>
</evidence>
<evidence type="ECO:0000256" key="3">
    <source>
        <dbReference type="ARBA" id="ARBA00023004"/>
    </source>
</evidence>
<reference evidence="6 7" key="1">
    <citation type="submission" date="2019-04" db="EMBL/GenBank/DDBJ databases">
        <title>Microbes associate with the intestines of laboratory mice.</title>
        <authorList>
            <person name="Navarre W."/>
            <person name="Wong E."/>
            <person name="Huang K."/>
            <person name="Tropini C."/>
            <person name="Ng K."/>
            <person name="Yu B."/>
        </authorList>
    </citation>
    <scope>NUCLEOTIDE SEQUENCE [LARGE SCALE GENOMIC DNA]</scope>
    <source>
        <strain evidence="6 7">NM50_B9-20</strain>
    </source>
</reference>
<keyword evidence="4" id="KW-0411">Iron-sulfur</keyword>
<dbReference type="Gene3D" id="3.50.50.60">
    <property type="entry name" value="FAD/NAD(P)-binding domain"/>
    <property type="match status" value="1"/>
</dbReference>
<evidence type="ECO:0000256" key="2">
    <source>
        <dbReference type="ARBA" id="ARBA00022723"/>
    </source>
</evidence>
<dbReference type="OrthoDB" id="9767869at2"/>
<dbReference type="InterPro" id="IPR036188">
    <property type="entry name" value="FAD/NAD-bd_sf"/>
</dbReference>
<dbReference type="InterPro" id="IPR006076">
    <property type="entry name" value="FAD-dep_OxRdtase"/>
</dbReference>
<protein>
    <submittedName>
        <fullName evidence="6">FAD-dependent oxidoreductase</fullName>
    </submittedName>
</protein>
<dbReference type="InterPro" id="IPR036922">
    <property type="entry name" value="Rieske_2Fe-2S_sf"/>
</dbReference>
<dbReference type="Gene3D" id="3.30.9.10">
    <property type="entry name" value="D-Amino Acid Oxidase, subunit A, domain 2"/>
    <property type="match status" value="1"/>
</dbReference>
<dbReference type="SUPFAM" id="SSF50022">
    <property type="entry name" value="ISP domain"/>
    <property type="match status" value="1"/>
</dbReference>
<dbReference type="PANTHER" id="PTHR13847:SF274">
    <property type="entry name" value="RIESKE 2FE-2S IRON-SULFUR PROTEIN YHFW-RELATED"/>
    <property type="match status" value="1"/>
</dbReference>
<organism evidence="6 7">
    <name type="scientific">Clostridium sartagoforme</name>
    <dbReference type="NCBI Taxonomy" id="84031"/>
    <lineage>
        <taxon>Bacteria</taxon>
        <taxon>Bacillati</taxon>
        <taxon>Bacillota</taxon>
        <taxon>Clostridia</taxon>
        <taxon>Eubacteriales</taxon>
        <taxon>Clostridiaceae</taxon>
        <taxon>Clostridium</taxon>
    </lineage>
</organism>
<dbReference type="GO" id="GO:0051537">
    <property type="term" value="F:2 iron, 2 sulfur cluster binding"/>
    <property type="evidence" value="ECO:0007669"/>
    <property type="project" value="UniProtKB-KW"/>
</dbReference>
<dbReference type="Pfam" id="PF00355">
    <property type="entry name" value="Rieske"/>
    <property type="match status" value="1"/>
</dbReference>
<keyword evidence="3" id="KW-0408">Iron</keyword>
<dbReference type="Pfam" id="PF01266">
    <property type="entry name" value="DAO"/>
    <property type="match status" value="1"/>
</dbReference>
<keyword evidence="2" id="KW-0479">Metal-binding</keyword>
<dbReference type="RefSeq" id="WP_136007631.1">
    <property type="nucleotide sequence ID" value="NZ_SRYR01000008.1"/>
</dbReference>
<accession>A0A4S2DHT3</accession>
<dbReference type="EMBL" id="SRYR01000008">
    <property type="protein sequence ID" value="TGY41365.1"/>
    <property type="molecule type" value="Genomic_DNA"/>
</dbReference>
<dbReference type="Proteomes" id="UP000306888">
    <property type="component" value="Unassembled WGS sequence"/>
</dbReference>
<sequence length="481" mass="54434">MKSIWSESYDIKDRGALNNSKEVEVLIIGGGIAGLLTAYMLKEKGVEAIVIDRGKVLKGNTINTTAKITIQHNIIYDKLIKEFGEENAKKYADANKLALENYEEIIKKNNIDCEFEKEDAYVYSLDDPKKIIKEYEAAMKLGIDAELVDKTELPFEVAKAVKFKNQANYNPVKFLNFIAKDLTIYENTKAIEVKENTVITDKGEIKAKHIVVATHFPIINVPGFYFLRMHQEREYVIALKNAQILNGMYIDEKDGGYSFRRYKDYLILGGAGGRTGDNEAGGSYDKLRNFAKKHYENSTEEYHWSAQDCITSDGIPFIGYYSKEMPNVYVATGFNKWGMTSSMVSAIIISGLITGKEYDFNEIFSPTRFDFTASIKNLAVDGFETTYNFIAEKVRLPLSTIENVNNGEADVIIHEGKKVGIYKTENGEVHTVSNKCPHLGCELKWNNDDLSWDCPCHGSRFDYKGSLLDSPSIKELKYEEE</sequence>
<dbReference type="GO" id="GO:0004497">
    <property type="term" value="F:monooxygenase activity"/>
    <property type="evidence" value="ECO:0007669"/>
    <property type="project" value="UniProtKB-ARBA"/>
</dbReference>
<dbReference type="InterPro" id="IPR017941">
    <property type="entry name" value="Rieske_2Fe-2S"/>
</dbReference>
<dbReference type="GO" id="GO:0046872">
    <property type="term" value="F:metal ion binding"/>
    <property type="evidence" value="ECO:0007669"/>
    <property type="project" value="UniProtKB-KW"/>
</dbReference>
<evidence type="ECO:0000313" key="7">
    <source>
        <dbReference type="Proteomes" id="UP000306888"/>
    </source>
</evidence>
<dbReference type="GO" id="GO:0005737">
    <property type="term" value="C:cytoplasm"/>
    <property type="evidence" value="ECO:0007669"/>
    <property type="project" value="TreeGrafter"/>
</dbReference>
<dbReference type="PROSITE" id="PS51296">
    <property type="entry name" value="RIESKE"/>
    <property type="match status" value="1"/>
</dbReference>
<dbReference type="Gene3D" id="2.102.10.10">
    <property type="entry name" value="Rieske [2Fe-2S] iron-sulphur domain"/>
    <property type="match status" value="1"/>
</dbReference>
<proteinExistence type="predicted"/>
<gene>
    <name evidence="6" type="ORF">E5347_12855</name>
</gene>
<evidence type="ECO:0000259" key="5">
    <source>
        <dbReference type="PROSITE" id="PS51296"/>
    </source>
</evidence>
<feature type="domain" description="Rieske" evidence="5">
    <location>
        <begin position="395"/>
        <end position="481"/>
    </location>
</feature>